<sequence>MSLGFPEGEMERVIKEFGVAEVALRRGSSLIAKTPEERRFREQFRLSSSGVRGMGQSQATRFGNSRLEESDTLLLVGGWNRVRELQQERDFVLLDTPEEMDEMPRWRWR</sequence>
<gene>
    <name evidence="1" type="ORF">NLK58_17220</name>
</gene>
<accession>A0ABZ2VZX9</accession>
<keyword evidence="2" id="KW-1185">Reference proteome</keyword>
<dbReference type="Proteomes" id="UP001475781">
    <property type="component" value="Chromosome"/>
</dbReference>
<dbReference type="SUPFAM" id="SSF116726">
    <property type="entry name" value="TrkA C-terminal domain-like"/>
    <property type="match status" value="1"/>
</dbReference>
<protein>
    <submittedName>
        <fullName evidence="1">Uncharacterized protein</fullName>
    </submittedName>
</protein>
<dbReference type="InterPro" id="IPR036721">
    <property type="entry name" value="RCK_C_sf"/>
</dbReference>
<organism evidence="1 2">
    <name type="scientific">Marinobacter metalliresistant</name>
    <dbReference type="NCBI Taxonomy" id="2961995"/>
    <lineage>
        <taxon>Bacteria</taxon>
        <taxon>Pseudomonadati</taxon>
        <taxon>Pseudomonadota</taxon>
        <taxon>Gammaproteobacteria</taxon>
        <taxon>Pseudomonadales</taxon>
        <taxon>Marinobacteraceae</taxon>
        <taxon>Marinobacter</taxon>
    </lineage>
</organism>
<dbReference type="EMBL" id="CP101118">
    <property type="protein sequence ID" value="WZF88045.1"/>
    <property type="molecule type" value="Genomic_DNA"/>
</dbReference>
<dbReference type="RefSeq" id="WP_092034314.1">
    <property type="nucleotide sequence ID" value="NZ_CP101118.1"/>
</dbReference>
<evidence type="ECO:0000313" key="1">
    <source>
        <dbReference type="EMBL" id="WZF88045.1"/>
    </source>
</evidence>
<name>A0ABZ2VZX9_9GAMM</name>
<dbReference type="Gene3D" id="3.30.70.1450">
    <property type="entry name" value="Regulator of K+ conductance, C-terminal domain"/>
    <property type="match status" value="1"/>
</dbReference>
<evidence type="ECO:0000313" key="2">
    <source>
        <dbReference type="Proteomes" id="UP001475781"/>
    </source>
</evidence>
<reference evidence="1 2" key="1">
    <citation type="submission" date="2022-07" db="EMBL/GenBank/DDBJ databases">
        <title>A copper resistant bacterium isolated from sediment samples of deep sea hydrothermal areas.</title>
        <authorList>
            <person name="Zeng X."/>
        </authorList>
    </citation>
    <scope>NUCLEOTIDE SEQUENCE [LARGE SCALE GENOMIC DNA]</scope>
    <source>
        <strain evidence="2">CuT 6</strain>
    </source>
</reference>
<proteinExistence type="predicted"/>